<dbReference type="RefSeq" id="WP_109246481.1">
    <property type="nucleotide sequence ID" value="NZ_BFFO01000016.1"/>
</dbReference>
<dbReference type="PRINTS" id="PR01852">
    <property type="entry name" value="SIBAPROTEIN"/>
</dbReference>
<feature type="coiled-coil region" evidence="2">
    <location>
        <begin position="152"/>
        <end position="203"/>
    </location>
</feature>
<dbReference type="OrthoDB" id="2409959at2"/>
<name>A0A2R5HKR8_9LACT</name>
<comment type="caution">
    <text evidence="6">The sequence shown here is derived from an EMBL/GenBank/DDBJ whole genome shotgun (WGS) entry which is preliminary data.</text>
</comment>
<feature type="compositionally biased region" description="Low complexity" evidence="3">
    <location>
        <begin position="261"/>
        <end position="305"/>
    </location>
</feature>
<keyword evidence="2" id="KW-0175">Coiled coil</keyword>
<dbReference type="InterPro" id="IPR038765">
    <property type="entry name" value="Papain-like_cys_pep_sf"/>
</dbReference>
<evidence type="ECO:0000313" key="6">
    <source>
        <dbReference type="EMBL" id="GBG97530.1"/>
    </source>
</evidence>
<dbReference type="InterPro" id="IPR009148">
    <property type="entry name" value="PcsB-like"/>
</dbReference>
<dbReference type="AlphaFoldDB" id="A0A2R5HKR8"/>
<protein>
    <submittedName>
        <fullName evidence="6">Surface antigen</fullName>
    </submittedName>
</protein>
<dbReference type="Pfam" id="PF05257">
    <property type="entry name" value="CHAP"/>
    <property type="match status" value="1"/>
</dbReference>
<proteinExistence type="predicted"/>
<organism evidence="6 7">
    <name type="scientific">Lactococcus termiticola</name>
    <dbReference type="NCBI Taxonomy" id="2169526"/>
    <lineage>
        <taxon>Bacteria</taxon>
        <taxon>Bacillati</taxon>
        <taxon>Bacillota</taxon>
        <taxon>Bacilli</taxon>
        <taxon>Lactobacillales</taxon>
        <taxon>Streptococcaceae</taxon>
        <taxon>Lactococcus</taxon>
    </lineage>
</organism>
<evidence type="ECO:0000256" key="3">
    <source>
        <dbReference type="SAM" id="MobiDB-lite"/>
    </source>
</evidence>
<dbReference type="InterPro" id="IPR007921">
    <property type="entry name" value="CHAP_dom"/>
</dbReference>
<feature type="domain" description="Peptidase C51" evidence="5">
    <location>
        <begin position="286"/>
        <end position="402"/>
    </location>
</feature>
<reference evidence="6 7" key="1">
    <citation type="journal article" date="2018" name="Genome Announc.">
        <title>Draft Genome Sequence of Lactococcus sp. Strain NtB2 (JCM 32569), Isolated from the Gut of the Higher Termite Nasutitermes takasagoensis.</title>
        <authorList>
            <person name="Noda S."/>
            <person name="Aihara C."/>
            <person name="Yuki M."/>
            <person name="Ohkuma M."/>
        </authorList>
    </citation>
    <scope>NUCLEOTIDE SEQUENCE [LARGE SCALE GENOMIC DNA]</scope>
    <source>
        <strain evidence="6 7">NtB2</strain>
    </source>
</reference>
<keyword evidence="1 4" id="KW-0732">Signal</keyword>
<dbReference type="Gene3D" id="6.10.250.3150">
    <property type="match status" value="1"/>
</dbReference>
<dbReference type="Gene3D" id="3.90.1720.10">
    <property type="entry name" value="endopeptidase domain like (from Nostoc punctiforme)"/>
    <property type="match status" value="1"/>
</dbReference>
<dbReference type="EMBL" id="BFFO01000016">
    <property type="protein sequence ID" value="GBG97530.1"/>
    <property type="molecule type" value="Genomic_DNA"/>
</dbReference>
<accession>A0A2R5HKR8</accession>
<dbReference type="PROSITE" id="PS50911">
    <property type="entry name" value="CHAP"/>
    <property type="match status" value="1"/>
</dbReference>
<gene>
    <name evidence="6" type="ORF">NtB2_01676</name>
</gene>
<evidence type="ECO:0000256" key="2">
    <source>
        <dbReference type="SAM" id="Coils"/>
    </source>
</evidence>
<feature type="region of interest" description="Disordered" evidence="3">
    <location>
        <begin position="261"/>
        <end position="306"/>
    </location>
</feature>
<sequence length="403" mass="41489">MKKRILSAMMLSTVVLSAGASTAISTVHADTDSDIAAQDAKISQAKSESAKAQGQVDTIQGQVDSLQAKQASNKATLEKLQKESADTSKEITKLAGSIKERNGSLEAQARSAQTNGTATNLLSAVLDSSSLTDAIQRVTAMTTVANANKSMLDQQKKDQEDMQAKLKANQAKYSEATKLQESMAAQAQELNTQQAQLKVAQLNYQASITTAQDKKQSILDAKAQAEAAAKAAAAAQAAQEKAQADAQAKADELAKAAQAQQQQTAAVAQTPASSTSQDNNSSSSQTTGNTTPTPAPTPGTSGSNPYPWGQCTWGVWQILGGNMPTYSGNAADWVAYANSGLAVGTIAVFPPGVDGAGGFGHVGVVTSVSGNSFTVSESNFNGGLGIISSRTIPSTAGVSFIRP</sequence>
<evidence type="ECO:0000259" key="5">
    <source>
        <dbReference type="PROSITE" id="PS50911"/>
    </source>
</evidence>
<dbReference type="Pfam" id="PF24568">
    <property type="entry name" value="CC_PcsB"/>
    <property type="match status" value="1"/>
</dbReference>
<dbReference type="SUPFAM" id="SSF54001">
    <property type="entry name" value="Cysteine proteinases"/>
    <property type="match status" value="1"/>
</dbReference>
<dbReference type="Proteomes" id="UP000245021">
    <property type="component" value="Unassembled WGS sequence"/>
</dbReference>
<feature type="signal peptide" evidence="4">
    <location>
        <begin position="1"/>
        <end position="29"/>
    </location>
</feature>
<evidence type="ECO:0000256" key="4">
    <source>
        <dbReference type="SAM" id="SignalP"/>
    </source>
</evidence>
<feature type="chain" id="PRO_5015303208" evidence="4">
    <location>
        <begin position="30"/>
        <end position="403"/>
    </location>
</feature>
<dbReference type="InterPro" id="IPR057309">
    <property type="entry name" value="PcsB_CC"/>
</dbReference>
<evidence type="ECO:0000313" key="7">
    <source>
        <dbReference type="Proteomes" id="UP000245021"/>
    </source>
</evidence>
<evidence type="ECO:0000256" key="1">
    <source>
        <dbReference type="ARBA" id="ARBA00022729"/>
    </source>
</evidence>
<keyword evidence="7" id="KW-1185">Reference proteome</keyword>